<gene>
    <name evidence="2" type="ORF">DICPUDRAFT_156385</name>
</gene>
<dbReference type="Proteomes" id="UP000001064">
    <property type="component" value="Unassembled WGS sequence"/>
</dbReference>
<dbReference type="OrthoDB" id="6846267at2759"/>
<sequence>MVNTSGIIVVKLNYCLGVMGFLVGGDVGGNFGFQDQRLALQWIQNNIKYFGGDPNEYCQRKIYVEKV</sequence>
<dbReference type="AlphaFoldDB" id="F0ZWF7"/>
<dbReference type="Pfam" id="PF00135">
    <property type="entry name" value="COesterase"/>
    <property type="match status" value="1"/>
</dbReference>
<dbReference type="SUPFAM" id="SSF53474">
    <property type="entry name" value="alpha/beta-Hydrolases"/>
    <property type="match status" value="1"/>
</dbReference>
<dbReference type="GeneID" id="10505498"/>
<dbReference type="eggNOG" id="KOG1516">
    <property type="taxonomic scope" value="Eukaryota"/>
</dbReference>
<organism evidence="2 3">
    <name type="scientific">Dictyostelium purpureum</name>
    <name type="common">Slime mold</name>
    <dbReference type="NCBI Taxonomy" id="5786"/>
    <lineage>
        <taxon>Eukaryota</taxon>
        <taxon>Amoebozoa</taxon>
        <taxon>Evosea</taxon>
        <taxon>Eumycetozoa</taxon>
        <taxon>Dictyostelia</taxon>
        <taxon>Dictyosteliales</taxon>
        <taxon>Dictyosteliaceae</taxon>
        <taxon>Dictyostelium</taxon>
    </lineage>
</organism>
<dbReference type="InParanoid" id="F0ZWF7"/>
<name>F0ZWF7_DICPU</name>
<dbReference type="EMBL" id="GL871235">
    <property type="protein sequence ID" value="EGC31723.1"/>
    <property type="molecule type" value="Genomic_DNA"/>
</dbReference>
<dbReference type="VEuPathDB" id="AmoebaDB:DICPUDRAFT_156385"/>
<dbReference type="KEGG" id="dpp:DICPUDRAFT_156385"/>
<accession>F0ZWF7</accession>
<protein>
    <recommendedName>
        <fullName evidence="1">Carboxylesterase type B domain-containing protein</fullName>
    </recommendedName>
</protein>
<evidence type="ECO:0000259" key="1">
    <source>
        <dbReference type="Pfam" id="PF00135"/>
    </source>
</evidence>
<reference evidence="3" key="1">
    <citation type="journal article" date="2011" name="Genome Biol.">
        <title>Comparative genomics of the social amoebae Dictyostelium discoideum and Dictyostelium purpureum.</title>
        <authorList>
            <consortium name="US DOE Joint Genome Institute (JGI-PGF)"/>
            <person name="Sucgang R."/>
            <person name="Kuo A."/>
            <person name="Tian X."/>
            <person name="Salerno W."/>
            <person name="Parikh A."/>
            <person name="Feasley C.L."/>
            <person name="Dalin E."/>
            <person name="Tu H."/>
            <person name="Huang E."/>
            <person name="Barry K."/>
            <person name="Lindquist E."/>
            <person name="Shapiro H."/>
            <person name="Bruce D."/>
            <person name="Schmutz J."/>
            <person name="Salamov A."/>
            <person name="Fey P."/>
            <person name="Gaudet P."/>
            <person name="Anjard C."/>
            <person name="Babu M.M."/>
            <person name="Basu S."/>
            <person name="Bushmanova Y."/>
            <person name="van der Wel H."/>
            <person name="Katoh-Kurasawa M."/>
            <person name="Dinh C."/>
            <person name="Coutinho P.M."/>
            <person name="Saito T."/>
            <person name="Elias M."/>
            <person name="Schaap P."/>
            <person name="Kay R.R."/>
            <person name="Henrissat B."/>
            <person name="Eichinger L."/>
            <person name="Rivero F."/>
            <person name="Putnam N.H."/>
            <person name="West C.M."/>
            <person name="Loomis W.F."/>
            <person name="Chisholm R.L."/>
            <person name="Shaulsky G."/>
            <person name="Strassmann J.E."/>
            <person name="Queller D.C."/>
            <person name="Kuspa A."/>
            <person name="Grigoriev I.V."/>
        </authorList>
    </citation>
    <scope>NUCLEOTIDE SEQUENCE [LARGE SCALE GENOMIC DNA]</scope>
    <source>
        <strain evidence="3">QSDP1</strain>
    </source>
</reference>
<dbReference type="Gene3D" id="3.40.50.1820">
    <property type="entry name" value="alpha/beta hydrolase"/>
    <property type="match status" value="1"/>
</dbReference>
<evidence type="ECO:0000313" key="3">
    <source>
        <dbReference type="Proteomes" id="UP000001064"/>
    </source>
</evidence>
<dbReference type="PANTHER" id="PTHR11559">
    <property type="entry name" value="CARBOXYLESTERASE"/>
    <property type="match status" value="1"/>
</dbReference>
<dbReference type="InterPro" id="IPR029058">
    <property type="entry name" value="AB_hydrolase_fold"/>
</dbReference>
<keyword evidence="3" id="KW-1185">Reference proteome</keyword>
<dbReference type="InterPro" id="IPR002018">
    <property type="entry name" value="CarbesteraseB"/>
</dbReference>
<feature type="domain" description="Carboxylesterase type B" evidence="1">
    <location>
        <begin position="2"/>
        <end position="55"/>
    </location>
</feature>
<evidence type="ECO:0000313" key="2">
    <source>
        <dbReference type="EMBL" id="EGC31723.1"/>
    </source>
</evidence>
<proteinExistence type="predicted"/>
<dbReference type="InterPro" id="IPR050309">
    <property type="entry name" value="Type-B_Carboxylest/Lipase"/>
</dbReference>
<dbReference type="STRING" id="5786.F0ZWF7"/>
<dbReference type="RefSeq" id="XP_003291757.1">
    <property type="nucleotide sequence ID" value="XM_003291709.1"/>
</dbReference>